<dbReference type="Gene3D" id="2.40.128.130">
    <property type="entry name" value="Autotransporter beta-domain"/>
    <property type="match status" value="1"/>
</dbReference>
<dbReference type="RefSeq" id="WP_034837214.1">
    <property type="nucleotide sequence ID" value="NZ_JOKH01000003.1"/>
</dbReference>
<dbReference type="Proteomes" id="UP000028073">
    <property type="component" value="Unassembled WGS sequence"/>
</dbReference>
<evidence type="ECO:0000259" key="1">
    <source>
        <dbReference type="PROSITE" id="PS51208"/>
    </source>
</evidence>
<dbReference type="InterPro" id="IPR036709">
    <property type="entry name" value="Autotransporte_beta_dom_sf"/>
</dbReference>
<evidence type="ECO:0000313" key="2">
    <source>
        <dbReference type="EMBL" id="KEQ17207.1"/>
    </source>
</evidence>
<comment type="caution">
    <text evidence="2">The sequence shown here is derived from an EMBL/GenBank/DDBJ whole genome shotgun (WGS) entry which is preliminary data.</text>
</comment>
<dbReference type="SUPFAM" id="SSF103515">
    <property type="entry name" value="Autotransporter"/>
    <property type="match status" value="1"/>
</dbReference>
<feature type="domain" description="Autotransporter" evidence="1">
    <location>
        <begin position="594"/>
        <end position="877"/>
    </location>
</feature>
<dbReference type="OrthoDB" id="6504911at2"/>
<organism evidence="2 3">
    <name type="scientific">Endozoicomonas numazuensis</name>
    <dbReference type="NCBI Taxonomy" id="1137799"/>
    <lineage>
        <taxon>Bacteria</taxon>
        <taxon>Pseudomonadati</taxon>
        <taxon>Pseudomonadota</taxon>
        <taxon>Gammaproteobacteria</taxon>
        <taxon>Oceanospirillales</taxon>
        <taxon>Endozoicomonadaceae</taxon>
        <taxon>Endozoicomonas</taxon>
    </lineage>
</organism>
<dbReference type="EMBL" id="JOKH01000003">
    <property type="protein sequence ID" value="KEQ17207.1"/>
    <property type="molecule type" value="Genomic_DNA"/>
</dbReference>
<dbReference type="eggNOG" id="COG4625">
    <property type="taxonomic scope" value="Bacteria"/>
</dbReference>
<protein>
    <recommendedName>
        <fullName evidence="1">Autotransporter domain-containing protein</fullName>
    </recommendedName>
</protein>
<dbReference type="AlphaFoldDB" id="A0A081NFI4"/>
<dbReference type="STRING" id="1137799.GZ78_15335"/>
<dbReference type="PROSITE" id="PS51208">
    <property type="entry name" value="AUTOTRANSPORTER"/>
    <property type="match status" value="1"/>
</dbReference>
<dbReference type="Pfam" id="PF03797">
    <property type="entry name" value="Autotransporter"/>
    <property type="match status" value="1"/>
</dbReference>
<dbReference type="InterPro" id="IPR005546">
    <property type="entry name" value="Autotransporte_beta"/>
</dbReference>
<sequence>MFDSTGKEIPFQRTSLSRAIFTVCCLGFYASTASPKIAAAEVCVATELNVISTDLSSDSCLIGTGGSVQVNSGGMIETIKVDGQTEGGVTNNGTVKSIDIGSSAQIKGGITNSGTLGDLEGNNFSIAEGSCINGIHNTADGVIQGTSVNIFDTTIDSHPSLDNEIAIQNDGRISGRNGNGNESSLNIYGSTINGDIVNESEGSIEGDKGIVIGLEVEFNGALINKGEISAESIDKGIGIHSEVRDGVMNKGIIRGDVVFFEDSGSSYFENSGVVYGSIWMISSESSLSIKGGGVEGFIVSGNGVDVSIDSEMNVANYQGGFEGVLSFQIAPLGQMSFSNTDSFSMEESRFVEAATNKRIQNKGTINIAANADATIIGDYSQSGDGQIMIQAESASNYGRLTIDGTADLSQNNVIGLTITSDDNFRNGDVLENVLSATNLIVGDELTLIDNSALLDFRAVADTETNTVDILTSQRSLLPLLHEGGSHIELIQGLGAHLENHLNQSDLHDSIERVTGELLSLGSAEEVADAVEQMGPLLSGSTILSSSASKQGLGAIVNQRILNSSGVTSFSGYNAVQSLDSKNTVTPAKSFDVYGVANSHSLWIAPYGQKSEYKQQGEISGYETSTSGMAFGIETQWRPNIKVGIAFSHSTGEVVGKDSLNRHEADITSDQIQGYGSWKLSDKNGLHGRITYGKNKMKGSRNIQFGSINETAKSDYEGWFANISATLSHKYKVSKDWNLTANAEMSYGHARDDGYEETGAGGSNLDVRSLSTKSMNIGLNGQLDRTIELEKKQLHFSFYGGLTTNLAGDQPQLRASLVNSDLPDFTTEGLKPHKVTWSTGVALLLTGESSWQGRIGYGLRGHKDYNSQAWFMKITRRF</sequence>
<gene>
    <name evidence="2" type="ORF">GZ78_15335</name>
</gene>
<reference evidence="2 3" key="1">
    <citation type="submission" date="2014-06" db="EMBL/GenBank/DDBJ databases">
        <title>Whole Genome Sequences of Three Symbiotic Endozoicomonas Bacteria.</title>
        <authorList>
            <person name="Neave M.J."/>
            <person name="Apprill A."/>
            <person name="Voolstra C.R."/>
        </authorList>
    </citation>
    <scope>NUCLEOTIDE SEQUENCE [LARGE SCALE GENOMIC DNA]</scope>
    <source>
        <strain evidence="2 3">DSM 25634</strain>
    </source>
</reference>
<dbReference type="SMART" id="SM00869">
    <property type="entry name" value="Autotransporter"/>
    <property type="match status" value="1"/>
</dbReference>
<keyword evidence="3" id="KW-1185">Reference proteome</keyword>
<evidence type="ECO:0000313" key="3">
    <source>
        <dbReference type="Proteomes" id="UP000028073"/>
    </source>
</evidence>
<accession>A0A081NFI4</accession>
<proteinExistence type="predicted"/>
<name>A0A081NFI4_9GAMM</name>